<dbReference type="PANTHER" id="PTHR43811">
    <property type="entry name" value="FKBP-TYPE PEPTIDYL-PROLYL CIS-TRANS ISOMERASE FKPA"/>
    <property type="match status" value="1"/>
</dbReference>
<dbReference type="EC" id="5.2.1.8" evidence="6"/>
<dbReference type="InterPro" id="IPR046357">
    <property type="entry name" value="PPIase_dom_sf"/>
</dbReference>
<evidence type="ECO:0000256" key="6">
    <source>
        <dbReference type="RuleBase" id="RU003915"/>
    </source>
</evidence>
<dbReference type="InterPro" id="IPR001179">
    <property type="entry name" value="PPIase_FKBP_dom"/>
</dbReference>
<evidence type="ECO:0000256" key="7">
    <source>
        <dbReference type="SAM" id="SignalP"/>
    </source>
</evidence>
<dbReference type="Gene3D" id="3.10.50.40">
    <property type="match status" value="1"/>
</dbReference>
<comment type="caution">
    <text evidence="9">The sequence shown here is derived from an EMBL/GenBank/DDBJ whole genome shotgun (WGS) entry which is preliminary data.</text>
</comment>
<proteinExistence type="inferred from homology"/>
<keyword evidence="3 5" id="KW-0697">Rotamase</keyword>
<dbReference type="PANTHER" id="PTHR43811:SF19">
    <property type="entry name" value="39 KDA FK506-BINDING NUCLEAR PROTEIN"/>
    <property type="match status" value="1"/>
</dbReference>
<evidence type="ECO:0000256" key="1">
    <source>
        <dbReference type="ARBA" id="ARBA00000971"/>
    </source>
</evidence>
<evidence type="ECO:0000256" key="5">
    <source>
        <dbReference type="PROSITE-ProRule" id="PRU00277"/>
    </source>
</evidence>
<dbReference type="PROSITE" id="PS50059">
    <property type="entry name" value="FKBP_PPIASE"/>
    <property type="match status" value="1"/>
</dbReference>
<dbReference type="RefSeq" id="WP_339967794.1">
    <property type="nucleotide sequence ID" value="NZ_JBBHJY010000007.1"/>
</dbReference>
<evidence type="ECO:0000313" key="9">
    <source>
        <dbReference type="EMBL" id="MEJ6010941.1"/>
    </source>
</evidence>
<dbReference type="GO" id="GO:0003755">
    <property type="term" value="F:peptidyl-prolyl cis-trans isomerase activity"/>
    <property type="evidence" value="ECO:0007669"/>
    <property type="project" value="UniProtKB-EC"/>
</dbReference>
<protein>
    <recommendedName>
        <fullName evidence="6">Peptidyl-prolyl cis-trans isomerase</fullName>
        <ecNumber evidence="6">5.2.1.8</ecNumber>
    </recommendedName>
</protein>
<evidence type="ECO:0000256" key="3">
    <source>
        <dbReference type="ARBA" id="ARBA00023110"/>
    </source>
</evidence>
<dbReference type="Proteomes" id="UP001379235">
    <property type="component" value="Unassembled WGS sequence"/>
</dbReference>
<keyword evidence="10" id="KW-1185">Reference proteome</keyword>
<gene>
    <name evidence="9" type="ORF">WG900_13545</name>
</gene>
<dbReference type="EMBL" id="JBBHJY010000007">
    <property type="protein sequence ID" value="MEJ6010941.1"/>
    <property type="molecule type" value="Genomic_DNA"/>
</dbReference>
<reference evidence="9 10" key="1">
    <citation type="submission" date="2024-03" db="EMBL/GenBank/DDBJ databases">
        <authorList>
            <person name="Jo J.-H."/>
        </authorList>
    </citation>
    <scope>NUCLEOTIDE SEQUENCE [LARGE SCALE GENOMIC DNA]</scope>
    <source>
        <strain evidence="9 10">AS3R-12</strain>
    </source>
</reference>
<comment type="similarity">
    <text evidence="2 6">Belongs to the FKBP-type PPIase family.</text>
</comment>
<feature type="chain" id="PRO_5045452526" description="Peptidyl-prolyl cis-trans isomerase" evidence="7">
    <location>
        <begin position="23"/>
        <end position="175"/>
    </location>
</feature>
<dbReference type="Pfam" id="PF00254">
    <property type="entry name" value="FKBP_C"/>
    <property type="match status" value="1"/>
</dbReference>
<feature type="domain" description="PPIase FKBP-type" evidence="8">
    <location>
        <begin position="70"/>
        <end position="152"/>
    </location>
</feature>
<organism evidence="9 10">
    <name type="scientific">Novosphingobium aquae</name>
    <dbReference type="NCBI Taxonomy" id="3133435"/>
    <lineage>
        <taxon>Bacteria</taxon>
        <taxon>Pseudomonadati</taxon>
        <taxon>Pseudomonadota</taxon>
        <taxon>Alphaproteobacteria</taxon>
        <taxon>Sphingomonadales</taxon>
        <taxon>Sphingomonadaceae</taxon>
        <taxon>Novosphingobium</taxon>
    </lineage>
</organism>
<name>A0ABU8SBJ7_9SPHN</name>
<accession>A0ABU8SBJ7</accession>
<sequence length="175" mass="17823">MNITIKAVAATALLCFPAIASAQVASPVIPLPLNPVVDAGHRSCTAKTASGLGYTELRAAPAGAAKPGDADVVLINYLGYLAANGAVFDQAMRTPMPVSGVISGFGEGIKLAAKGAVMRLCIPAAIGYGAQASGPIPANSDLVFQVELIDFKSMAEIEAMQKQAEAQTEPKTAPK</sequence>
<keyword evidence="7" id="KW-0732">Signal</keyword>
<evidence type="ECO:0000256" key="4">
    <source>
        <dbReference type="ARBA" id="ARBA00023235"/>
    </source>
</evidence>
<keyword evidence="4 5" id="KW-0413">Isomerase</keyword>
<evidence type="ECO:0000313" key="10">
    <source>
        <dbReference type="Proteomes" id="UP001379235"/>
    </source>
</evidence>
<dbReference type="SUPFAM" id="SSF54534">
    <property type="entry name" value="FKBP-like"/>
    <property type="match status" value="1"/>
</dbReference>
<evidence type="ECO:0000256" key="2">
    <source>
        <dbReference type="ARBA" id="ARBA00006577"/>
    </source>
</evidence>
<comment type="catalytic activity">
    <reaction evidence="1 5 6">
        <text>[protein]-peptidylproline (omega=180) = [protein]-peptidylproline (omega=0)</text>
        <dbReference type="Rhea" id="RHEA:16237"/>
        <dbReference type="Rhea" id="RHEA-COMP:10747"/>
        <dbReference type="Rhea" id="RHEA-COMP:10748"/>
        <dbReference type="ChEBI" id="CHEBI:83833"/>
        <dbReference type="ChEBI" id="CHEBI:83834"/>
        <dbReference type="EC" id="5.2.1.8"/>
    </reaction>
</comment>
<evidence type="ECO:0000259" key="8">
    <source>
        <dbReference type="PROSITE" id="PS50059"/>
    </source>
</evidence>
<feature type="signal peptide" evidence="7">
    <location>
        <begin position="1"/>
        <end position="22"/>
    </location>
</feature>